<dbReference type="PRINTS" id="PR00081">
    <property type="entry name" value="GDHRDH"/>
</dbReference>
<dbReference type="InterPro" id="IPR020904">
    <property type="entry name" value="Sc_DH/Rdtase_CS"/>
</dbReference>
<dbReference type="InterPro" id="IPR002347">
    <property type="entry name" value="SDR_fam"/>
</dbReference>
<organism evidence="3 4">
    <name type="scientific">Zingiber officinale</name>
    <name type="common">Ginger</name>
    <name type="synonym">Amomum zingiber</name>
    <dbReference type="NCBI Taxonomy" id="94328"/>
    <lineage>
        <taxon>Eukaryota</taxon>
        <taxon>Viridiplantae</taxon>
        <taxon>Streptophyta</taxon>
        <taxon>Embryophyta</taxon>
        <taxon>Tracheophyta</taxon>
        <taxon>Spermatophyta</taxon>
        <taxon>Magnoliopsida</taxon>
        <taxon>Liliopsida</taxon>
        <taxon>Zingiberales</taxon>
        <taxon>Zingiberaceae</taxon>
        <taxon>Zingiber</taxon>
    </lineage>
</organism>
<sequence>MSRSSAPEHTPIQTNRWSLAGSTALVTGGSKGIGYAIVEELARLGSAVHTCARSQADLEKCLQQLRDSKLNVTGSVCDVSSPSEREKLMATVKSQFDGKLNILVNNAGTAVYKPAVEQTMEDFKLLISTNLESAFHLSQLAYPLLKACGGGSIVFITSISGLIAQDNLSVYASTKGAMNQLTRNLACEWARDNIRTNSVAPGYIKTPLTELLLEDEEFVARENHRVPLGRWGEPEDVAGVVAFLCLPPSCYVNGQKWHALSYPLSSISTGSLLSENRSMSSVQEHAPIDTNRWSLAGTTALVTGGSKGIGYAIVEELARLGSAVHTCARSEADLEKCLQKWRDSKLKVTGSVCDVSSPSEREKLMATVKSQFDGKLNILVNNAGTVVCKPTVDQTLEDFKLVISTNLESAFHLSQLAYPLLRACGGGSIVFITSISGFIGQDYLSVYGSSKGAINQLTRNLACEWAKDNIRTNSVAPGFIKTPLVDFLVQDEEFVARENHRVPLGRLGEPEDVAGVVAFLCLPPSCYVNGQVIVVDGGRIANGNH</sequence>
<dbReference type="GO" id="GO:0016491">
    <property type="term" value="F:oxidoreductase activity"/>
    <property type="evidence" value="ECO:0007669"/>
    <property type="project" value="UniProtKB-KW"/>
</dbReference>
<dbReference type="Pfam" id="PF13561">
    <property type="entry name" value="adh_short_C2"/>
    <property type="match status" value="2"/>
</dbReference>
<dbReference type="SUPFAM" id="SSF51735">
    <property type="entry name" value="NAD(P)-binding Rossmann-fold domains"/>
    <property type="match status" value="2"/>
</dbReference>
<dbReference type="Gene3D" id="3.40.50.720">
    <property type="entry name" value="NAD(P)-binding Rossmann-like Domain"/>
    <property type="match status" value="2"/>
</dbReference>
<dbReference type="PRINTS" id="PR00080">
    <property type="entry name" value="SDRFAMILY"/>
</dbReference>
<dbReference type="AlphaFoldDB" id="A0A8J5FCH7"/>
<dbReference type="PANTHER" id="PTHR42898:SF6">
    <property type="entry name" value="NADP-DEPENDENT MANNITOL DEHYDROGENASE"/>
    <property type="match status" value="1"/>
</dbReference>
<accession>A0A8J5FCH7</accession>
<reference evidence="3 4" key="1">
    <citation type="submission" date="2020-08" db="EMBL/GenBank/DDBJ databases">
        <title>Plant Genome Project.</title>
        <authorList>
            <person name="Zhang R.-G."/>
        </authorList>
    </citation>
    <scope>NUCLEOTIDE SEQUENCE [LARGE SCALE GENOMIC DNA]</scope>
    <source>
        <tissue evidence="3">Rhizome</tissue>
    </source>
</reference>
<dbReference type="EMBL" id="JACMSC010000016">
    <property type="protein sequence ID" value="KAG6482045.1"/>
    <property type="molecule type" value="Genomic_DNA"/>
</dbReference>
<protein>
    <submittedName>
        <fullName evidence="3">Uncharacterized protein</fullName>
    </submittedName>
</protein>
<dbReference type="InterPro" id="IPR036291">
    <property type="entry name" value="NAD(P)-bd_dom_sf"/>
</dbReference>
<dbReference type="PANTHER" id="PTHR42898">
    <property type="entry name" value="TROPINONE REDUCTASE"/>
    <property type="match status" value="1"/>
</dbReference>
<keyword evidence="4" id="KW-1185">Reference proteome</keyword>
<keyword evidence="1" id="KW-0521">NADP</keyword>
<comment type="caution">
    <text evidence="3">The sequence shown here is derived from an EMBL/GenBank/DDBJ whole genome shotgun (WGS) entry which is preliminary data.</text>
</comment>
<proteinExistence type="predicted"/>
<evidence type="ECO:0000313" key="4">
    <source>
        <dbReference type="Proteomes" id="UP000734854"/>
    </source>
</evidence>
<gene>
    <name evidence="3" type="ORF">ZIOFF_058672</name>
</gene>
<dbReference type="PROSITE" id="PS00061">
    <property type="entry name" value="ADH_SHORT"/>
    <property type="match status" value="2"/>
</dbReference>
<evidence type="ECO:0000313" key="3">
    <source>
        <dbReference type="EMBL" id="KAG6482045.1"/>
    </source>
</evidence>
<evidence type="ECO:0000256" key="1">
    <source>
        <dbReference type="ARBA" id="ARBA00022857"/>
    </source>
</evidence>
<evidence type="ECO:0000256" key="2">
    <source>
        <dbReference type="ARBA" id="ARBA00023002"/>
    </source>
</evidence>
<dbReference type="InterPro" id="IPR045000">
    <property type="entry name" value="TR"/>
</dbReference>
<dbReference type="Proteomes" id="UP000734854">
    <property type="component" value="Unassembled WGS sequence"/>
</dbReference>
<keyword evidence="2" id="KW-0560">Oxidoreductase</keyword>
<dbReference type="FunFam" id="3.40.50.720:FF:000084">
    <property type="entry name" value="Short-chain dehydrogenase reductase"/>
    <property type="match status" value="2"/>
</dbReference>
<name>A0A8J5FCH7_ZINOF</name>